<reference evidence="3 4" key="1">
    <citation type="journal article" date="2014" name="BMC Genomics">
        <title>Comparative genome sequencing reveals chemotype-specific gene clusters in the toxigenic black mold Stachybotrys.</title>
        <authorList>
            <person name="Semeiks J."/>
            <person name="Borek D."/>
            <person name="Otwinowski Z."/>
            <person name="Grishin N.V."/>
        </authorList>
    </citation>
    <scope>NUCLEOTIDE SEQUENCE [LARGE SCALE GENOMIC DNA]</scope>
    <source>
        <strain evidence="3 4">IBT 40285</strain>
    </source>
</reference>
<evidence type="ECO:0000256" key="1">
    <source>
        <dbReference type="SAM" id="MobiDB-lite"/>
    </source>
</evidence>
<evidence type="ECO:0000313" key="3">
    <source>
        <dbReference type="EMBL" id="KFA68879.1"/>
    </source>
</evidence>
<accession>A0A084QY44</accession>
<name>A0A084QY44_STAC4</name>
<organism evidence="3 4">
    <name type="scientific">Stachybotrys chlorohalonatus (strain IBT 40285)</name>
    <dbReference type="NCBI Taxonomy" id="1283841"/>
    <lineage>
        <taxon>Eukaryota</taxon>
        <taxon>Fungi</taxon>
        <taxon>Dikarya</taxon>
        <taxon>Ascomycota</taxon>
        <taxon>Pezizomycotina</taxon>
        <taxon>Sordariomycetes</taxon>
        <taxon>Hypocreomycetidae</taxon>
        <taxon>Hypocreales</taxon>
        <taxon>Stachybotryaceae</taxon>
        <taxon>Stachybotrys</taxon>
    </lineage>
</organism>
<dbReference type="OrthoDB" id="5152962at2759"/>
<feature type="domain" description="PiggyBac transposable element-derived protein" evidence="2">
    <location>
        <begin position="112"/>
        <end position="295"/>
    </location>
</feature>
<feature type="compositionally biased region" description="Basic and acidic residues" evidence="1">
    <location>
        <begin position="45"/>
        <end position="55"/>
    </location>
</feature>
<dbReference type="PANTHER" id="PTHR46599:SF3">
    <property type="entry name" value="PIGGYBAC TRANSPOSABLE ELEMENT-DERIVED PROTEIN 4"/>
    <property type="match status" value="1"/>
</dbReference>
<proteinExistence type="predicted"/>
<feature type="region of interest" description="Disordered" evidence="1">
    <location>
        <begin position="36"/>
        <end position="55"/>
    </location>
</feature>
<dbReference type="EMBL" id="KL659704">
    <property type="protein sequence ID" value="KFA68879.1"/>
    <property type="molecule type" value="Genomic_DNA"/>
</dbReference>
<dbReference type="Proteomes" id="UP000028524">
    <property type="component" value="Unassembled WGS sequence"/>
</dbReference>
<dbReference type="AlphaFoldDB" id="A0A084QY44"/>
<evidence type="ECO:0000313" key="4">
    <source>
        <dbReference type="Proteomes" id="UP000028524"/>
    </source>
</evidence>
<gene>
    <name evidence="3" type="ORF">S40285_07702</name>
</gene>
<dbReference type="InParanoid" id="A0A084QY44"/>
<sequence length="306" mass="34178">MPRLSQGSQSTQPTLSDNYDDCINVIIDNCRREQPADATYQPDLPPEHTHGTHFEPLEMPYREPQFLPLPPTALQLFHTFMPEPLVARWVDYADKAAEAADLQSWSPIAALSLYIPGTNIAVDKKMVAFIGKSKLKLTISTKPTPTGFKIWVIAQQGYFLGWGLEAKASPQPDTKRGAFPISELPDASYHVFLDSLFSSPRLFAALRDEGHGATGTARINCGIFKQLIKAKIRDNKGQCWQWNELRAYATVDNKVNQIGWKDNALVLLLSTVFTGEEFERCIRRRPTSTTKTAQPVKAAFGDTVVK</sequence>
<dbReference type="STRING" id="1283841.A0A084QY44"/>
<dbReference type="PANTHER" id="PTHR46599">
    <property type="entry name" value="PIGGYBAC TRANSPOSABLE ELEMENT-DERIVED PROTEIN 4"/>
    <property type="match status" value="1"/>
</dbReference>
<dbReference type="HOGENOM" id="CLU_022617_0_1_1"/>
<dbReference type="Pfam" id="PF13843">
    <property type="entry name" value="DDE_Tnp_1_7"/>
    <property type="match status" value="1"/>
</dbReference>
<dbReference type="InterPro" id="IPR029526">
    <property type="entry name" value="PGBD"/>
</dbReference>
<protein>
    <recommendedName>
        <fullName evidence="2">PiggyBac transposable element-derived protein domain-containing protein</fullName>
    </recommendedName>
</protein>
<keyword evidence="4" id="KW-1185">Reference proteome</keyword>
<evidence type="ECO:0000259" key="2">
    <source>
        <dbReference type="Pfam" id="PF13843"/>
    </source>
</evidence>